<feature type="transmembrane region" description="Helical" evidence="2">
    <location>
        <begin position="580"/>
        <end position="603"/>
    </location>
</feature>
<feature type="transmembrane region" description="Helical" evidence="2">
    <location>
        <begin position="503"/>
        <end position="525"/>
    </location>
</feature>
<sequence>MQGTYWLTVLPETSQLRPRIKRALRGLDDDVRVTPTVDEREAEPAGRSFGEKFKKGFDRSGASKIGAVASMIGAGFGRASDATRGLVRHVGLAATGIGLAARITKGFALSLMAASTGLRVVAGVSLGKLASMLGFTARQASKLASAVTRVTSAILLLTAIAKTIGFLNRFAKAAAIATVGTSALIGILSAGAVVAAQFGAAVWQALVVAGAAAGVFAGAAVGLLGPAIGVLKLGMSGLKDGADAFAESMKDAWGPADEAFNLMIGKRLGPLLTQFRDLKMAVVDTFTGALEPALASATGLMGKMQPAMVAMAGTLGRVGSEVAGAIASPENVAALDKMFAASNQFVGSLAPGLSKLVGGLIQFASTAADTFKTAGVSISDTIGRFGDWLGSITPGQMVATFEALRTVVMNVWNVVKPILEGIRSIGEVAAPALAPGFKAVGDAITQALPGLVRMSEILMPALSAVMERLAPIIPALVTAFTPWAGVLAQIAPPLASIVAHMAPLAPLIMVAVGAVKAIGAAMIVWNTVAAAASIAQGIFAAATGASTASLGGNVIALAAHRAATVASTIASRALGVAMTFALGPIGLIIAAVVAVGAAIWAFFTKTETGKRLWEKIWPAIVNAAKVAWQWIKDTLGKAWETIGPSLMKIGEIAKQAFSTVVGAVKTVWAAIQPAIAWAGRLYLAFAKWQFGNVVTALKALGAVIGWLWSNVVVPAFQGISAAVQLWWAGAQAVFGVAKTAVQGVGDVVMWLWNNVATPAFTAIGAVISTWWAGVEKVWGLFKTGVDTVGSAITTLKDAFTTGFNAIKGVVESVWNFIGGILDKIGSGVGNVVDKLRSIPGIGSLIPGNADGKPAGFAGGRPATLSRSGQLSGPGTGTSDSILAMLSNDEGVVKASAMRGGGAVLVAAMNAGWTPTAAQLHALVPGFAEGLNPGADWLRNQIMQTYPQITSIGGKRSEDGYGEHSSGNALDIMIPDYSGAGKATGDQIASWIAKNRDEIGADGMIWRQTSFGYGGDWSTGKVMSDRGSDTQNHMDHIHVILGEGRGAGAASVDAPASSISMGAAAGGSSSSSSLGSATSTGGGSYKPATDKQLAAGQNKVDSANRGVTQAGQRVDDATYARDKAQRRLDELRAAGKDTADAQHSLDVKNRELGDAIDAQTRAKEKATAAENDFATLQSKGVEDASAAKDSADSGGGVGDLGKSLWSGLLETIGLDGSLFSNPFEWPTVKSIMAGINVLGGTLSGQGGAGGTGAGGDPSGVLGGLAEATGLGDMLTNLNPGAVDVAAAPAQNVAPDTTEHGTGGGQAPGPGVYIENAGMDPKALSDRLTQEQNARTRTTKVR</sequence>
<name>W8EGR5_9CAUD</name>
<evidence type="ECO:0000313" key="5">
    <source>
        <dbReference type="Proteomes" id="UP000203363"/>
    </source>
</evidence>
<keyword evidence="5" id="KW-1185">Reference proteome</keyword>
<accession>W8EGR5</accession>
<feature type="region of interest" description="Disordered" evidence="1">
    <location>
        <begin position="1292"/>
        <end position="1340"/>
    </location>
</feature>
<feature type="compositionally biased region" description="Polar residues" evidence="1">
    <location>
        <begin position="1098"/>
        <end position="1110"/>
    </location>
</feature>
<feature type="transmembrane region" description="Helical" evidence="2">
    <location>
        <begin position="690"/>
        <end position="708"/>
    </location>
</feature>
<reference evidence="4 5" key="1">
    <citation type="journal article" date="2014" name="Genome Announc.">
        <title>Complete genome sequences of nine mycobacteriophages.</title>
        <authorList>
            <person name="Franceschelli J.J."/>
            <person name="Suarez C.A."/>
            <person name="Teran L."/>
            <person name="Raya R.R."/>
            <person name="Morbidoni H.R."/>
        </authorList>
    </citation>
    <scope>NUCLEOTIDE SEQUENCE [LARGE SCALE GENOMIC DNA]</scope>
</reference>
<dbReference type="InterPro" id="IPR058593">
    <property type="entry name" value="ARB_07466-like_C"/>
</dbReference>
<feature type="region of interest" description="Disordered" evidence="1">
    <location>
        <begin position="1059"/>
        <end position="1120"/>
    </location>
</feature>
<dbReference type="Proteomes" id="UP000203363">
    <property type="component" value="Segment"/>
</dbReference>
<keyword evidence="2" id="KW-0812">Transmembrane</keyword>
<evidence type="ECO:0000259" key="3">
    <source>
        <dbReference type="Pfam" id="PF26571"/>
    </source>
</evidence>
<dbReference type="KEGG" id="vg:18506166"/>
<organism evidence="4 5">
    <name type="scientific">Mycobacterium phage Jolie2</name>
    <dbReference type="NCBI Taxonomy" id="1458831"/>
    <lineage>
        <taxon>Viruses</taxon>
        <taxon>Duplodnaviria</taxon>
        <taxon>Heunggongvirae</taxon>
        <taxon>Uroviricota</taxon>
        <taxon>Caudoviricetes</taxon>
        <taxon>Gclasvirinae</taxon>
        <taxon>Jolieduovirus</taxon>
        <taxon>Jolieduovirus jolie2</taxon>
    </lineage>
</organism>
<evidence type="ECO:0000256" key="2">
    <source>
        <dbReference type="SAM" id="Phobius"/>
    </source>
</evidence>
<evidence type="ECO:0000313" key="4">
    <source>
        <dbReference type="EMBL" id="AHJ86566.1"/>
    </source>
</evidence>
<dbReference type="RefSeq" id="YP_009009673.1">
    <property type="nucleotide sequence ID" value="NC_023604.1"/>
</dbReference>
<feature type="transmembrane region" description="Helical" evidence="2">
    <location>
        <begin position="202"/>
        <end position="231"/>
    </location>
</feature>
<dbReference type="EMBL" id="KJ410133">
    <property type="protein sequence ID" value="AHJ86566.1"/>
    <property type="molecule type" value="Genomic_DNA"/>
</dbReference>
<feature type="transmembrane region" description="Helical" evidence="2">
    <location>
        <begin position="537"/>
        <end position="560"/>
    </location>
</feature>
<feature type="transmembrane region" description="Helical" evidence="2">
    <location>
        <begin position="146"/>
        <end position="167"/>
    </location>
</feature>
<feature type="compositionally biased region" description="Low complexity" evidence="1">
    <location>
        <begin position="1059"/>
        <end position="1078"/>
    </location>
</feature>
<protein>
    <submittedName>
        <fullName evidence="4">Tapemeasure</fullName>
    </submittedName>
</protein>
<keyword evidence="2" id="KW-1133">Transmembrane helix</keyword>
<proteinExistence type="predicted"/>
<dbReference type="Pfam" id="PF26571">
    <property type="entry name" value="VldE"/>
    <property type="match status" value="1"/>
</dbReference>
<feature type="domain" description="ARB-07466-like C-terminal" evidence="3">
    <location>
        <begin position="928"/>
        <end position="1033"/>
    </location>
</feature>
<feature type="transmembrane region" description="Helical" evidence="2">
    <location>
        <begin position="174"/>
        <end position="196"/>
    </location>
</feature>
<gene>
    <name evidence="4" type="ORF">Jolie2_16</name>
</gene>
<evidence type="ECO:0000256" key="1">
    <source>
        <dbReference type="SAM" id="MobiDB-lite"/>
    </source>
</evidence>
<feature type="transmembrane region" description="Helical" evidence="2">
    <location>
        <begin position="469"/>
        <end position="491"/>
    </location>
</feature>
<dbReference type="GeneID" id="18506166"/>
<keyword evidence="2" id="KW-0472">Membrane</keyword>